<reference evidence="1 2" key="1">
    <citation type="submission" date="2021-03" db="EMBL/GenBank/DDBJ databases">
        <title>Whole genome shotgun sequence of Actinoplanes toevensis NBRC 105298.</title>
        <authorList>
            <person name="Komaki H."/>
            <person name="Tamura T."/>
        </authorList>
    </citation>
    <scope>NUCLEOTIDE SEQUENCE [LARGE SCALE GENOMIC DNA]</scope>
    <source>
        <strain evidence="1 2">NBRC 105298</strain>
    </source>
</reference>
<proteinExistence type="predicted"/>
<evidence type="ECO:0000313" key="2">
    <source>
        <dbReference type="Proteomes" id="UP000677082"/>
    </source>
</evidence>
<protein>
    <submittedName>
        <fullName evidence="1">Uncharacterized protein</fullName>
    </submittedName>
</protein>
<dbReference type="AlphaFoldDB" id="A0A919T9H2"/>
<dbReference type="EMBL" id="BOQN01000023">
    <property type="protein sequence ID" value="GIM90164.1"/>
    <property type="molecule type" value="Genomic_DNA"/>
</dbReference>
<comment type="caution">
    <text evidence="1">The sequence shown here is derived from an EMBL/GenBank/DDBJ whole genome shotgun (WGS) entry which is preliminary data.</text>
</comment>
<gene>
    <name evidence="1" type="ORF">Ato02nite_019570</name>
</gene>
<evidence type="ECO:0000313" key="1">
    <source>
        <dbReference type="EMBL" id="GIM90164.1"/>
    </source>
</evidence>
<dbReference type="Proteomes" id="UP000677082">
    <property type="component" value="Unassembled WGS sequence"/>
</dbReference>
<sequence>MTSFPATARRVRDQSLDPRVRRVRLRNCLDHFAPFGFRATWNSLAATHCIPDRIEEDPASLVLALEELEAARALVPPQAAAFAALRRRQKRDGQRVPATLHPWDSWGCHAIAYCPEPQRFPAESLPVVVGRVLEACAAGTDPVARCMVCGSHDRRPRMACPNCGVLPGGRNNPV</sequence>
<accession>A0A919T9H2</accession>
<name>A0A919T9H2_9ACTN</name>
<keyword evidence="2" id="KW-1185">Reference proteome</keyword>
<organism evidence="1 2">
    <name type="scientific">Paractinoplanes toevensis</name>
    <dbReference type="NCBI Taxonomy" id="571911"/>
    <lineage>
        <taxon>Bacteria</taxon>
        <taxon>Bacillati</taxon>
        <taxon>Actinomycetota</taxon>
        <taxon>Actinomycetes</taxon>
        <taxon>Micromonosporales</taxon>
        <taxon>Micromonosporaceae</taxon>
        <taxon>Paractinoplanes</taxon>
    </lineage>
</organism>